<keyword evidence="1" id="KW-0732">Signal</keyword>
<dbReference type="KEGG" id="cfus:CYFUS_003707"/>
<reference evidence="3 4" key="1">
    <citation type="submission" date="2017-06" db="EMBL/GenBank/DDBJ databases">
        <title>Sequencing and comparative analysis of myxobacterial genomes.</title>
        <authorList>
            <person name="Rupp O."/>
            <person name="Goesmann A."/>
            <person name="Sogaard-Andersen L."/>
        </authorList>
    </citation>
    <scope>NUCLEOTIDE SEQUENCE [LARGE SCALE GENOMIC DNA]</scope>
    <source>
        <strain evidence="3 4">DSM 52655</strain>
    </source>
</reference>
<dbReference type="PANTHER" id="PTHR33336">
    <property type="entry name" value="QUINOL MONOOXYGENASE YGIN-RELATED"/>
    <property type="match status" value="1"/>
</dbReference>
<organism evidence="3 4">
    <name type="scientific">Cystobacter fuscus</name>
    <dbReference type="NCBI Taxonomy" id="43"/>
    <lineage>
        <taxon>Bacteria</taxon>
        <taxon>Pseudomonadati</taxon>
        <taxon>Myxococcota</taxon>
        <taxon>Myxococcia</taxon>
        <taxon>Myxococcales</taxon>
        <taxon>Cystobacterineae</taxon>
        <taxon>Archangiaceae</taxon>
        <taxon>Cystobacter</taxon>
    </lineage>
</organism>
<dbReference type="PANTHER" id="PTHR33336:SF3">
    <property type="entry name" value="ABM DOMAIN-CONTAINING PROTEIN"/>
    <property type="match status" value="1"/>
</dbReference>
<dbReference type="InterPro" id="IPR007138">
    <property type="entry name" value="ABM_dom"/>
</dbReference>
<feature type="signal peptide" evidence="1">
    <location>
        <begin position="1"/>
        <end position="24"/>
    </location>
</feature>
<dbReference type="EMBL" id="CP022098">
    <property type="protein sequence ID" value="ATB38273.1"/>
    <property type="molecule type" value="Genomic_DNA"/>
</dbReference>
<name>A0A250J3X2_9BACT</name>
<dbReference type="AlphaFoldDB" id="A0A250J3X2"/>
<dbReference type="PROSITE" id="PS51725">
    <property type="entry name" value="ABM"/>
    <property type="match status" value="2"/>
</dbReference>
<dbReference type="GO" id="GO:0003824">
    <property type="term" value="F:catalytic activity"/>
    <property type="evidence" value="ECO:0007669"/>
    <property type="project" value="TreeGrafter"/>
</dbReference>
<dbReference type="InterPro" id="IPR011008">
    <property type="entry name" value="Dimeric_a/b-barrel"/>
</dbReference>
<evidence type="ECO:0000313" key="4">
    <source>
        <dbReference type="Proteomes" id="UP000217257"/>
    </source>
</evidence>
<evidence type="ECO:0000259" key="2">
    <source>
        <dbReference type="PROSITE" id="PS51725"/>
    </source>
</evidence>
<dbReference type="InterPro" id="IPR050744">
    <property type="entry name" value="AI-2_Isomerase_LsrG"/>
</dbReference>
<dbReference type="Proteomes" id="UP000217257">
    <property type="component" value="Chromosome"/>
</dbReference>
<gene>
    <name evidence="3" type="ORF">CYFUS_003707</name>
</gene>
<sequence>MNLRQFSRVCASALALCLGPPALAQKAQVPFARLEDLDIDPARLEGFKAAAREHAVATLRMERGVLALHAAAEKGNPARIRVFEMYADESAYQAHLRTPHFQRFRSGTARMVLARRMYDAVPILLGAKPRLPAKALVRIAELEIAPAQLEAYKAAVTEEIETSIRIEAGVLAIYSVALKENPTHLRFFELYADEKAYRQHLESPHFKKYVDVTRSMITARRLFETEPLSLGAKPR</sequence>
<evidence type="ECO:0000256" key="1">
    <source>
        <dbReference type="SAM" id="SignalP"/>
    </source>
</evidence>
<proteinExistence type="predicted"/>
<dbReference type="RefSeq" id="WP_095986469.1">
    <property type="nucleotide sequence ID" value="NZ_CP022098.1"/>
</dbReference>
<feature type="domain" description="ABM" evidence="2">
    <location>
        <begin position="31"/>
        <end position="121"/>
    </location>
</feature>
<dbReference type="SUPFAM" id="SSF54909">
    <property type="entry name" value="Dimeric alpha+beta barrel"/>
    <property type="match status" value="2"/>
</dbReference>
<evidence type="ECO:0000313" key="3">
    <source>
        <dbReference type="EMBL" id="ATB38273.1"/>
    </source>
</evidence>
<dbReference type="Gene3D" id="3.30.70.100">
    <property type="match status" value="2"/>
</dbReference>
<feature type="chain" id="PRO_5013077876" description="ABM domain-containing protein" evidence="1">
    <location>
        <begin position="25"/>
        <end position="235"/>
    </location>
</feature>
<protein>
    <recommendedName>
        <fullName evidence="2">ABM domain-containing protein</fullName>
    </recommendedName>
</protein>
<dbReference type="Pfam" id="PF03992">
    <property type="entry name" value="ABM"/>
    <property type="match status" value="2"/>
</dbReference>
<accession>A0A250J3X2</accession>
<feature type="domain" description="ABM" evidence="2">
    <location>
        <begin position="136"/>
        <end position="227"/>
    </location>
</feature>